<comment type="caution">
    <text evidence="3">The sequence shown here is derived from an EMBL/GenBank/DDBJ whole genome shotgun (WGS) entry which is preliminary data.</text>
</comment>
<sequence length="537" mass="61221">MRLINSKTLQLHEFEQSSPGIPRYAILSHTWGDDEVTFHDMTSKHPAALARKKGYAKIWQTCRLAQQDNLEYVWIDTCCIDKSSSAELSESINSMFKWYANAAICYVFLFEFVAGERELRACRWWTRGWTLQELLAPGILAFYDAGWTAVGTKQSLTREISDITGIGQEILLRPSQIFLCSVSQRMSWAAFRETTRIEDKAYCLLGIFGIHMPLLYGEGPMAFRRLQEEIIKRSADLTIFFWGVTPSDDGKPQYLSLFAESPDAFSSDAPSKPATLGFPEFVLTNKGVFFSNVSNLAVINDLERGDVIYGFLLGWDDQQPLIIILRKVGPGIFCRDGRGLVRGEARRLSTTNSFYVLADPELIVEDAIMQSRQHAPHLRHNEQFQLQSVVPNHIWDAADHVFLYTPQSTFQNVPSPNHRVTLDHELATAAMVFDVQFGSVTVSLVIFFDEGKFKMFEWDSYTEQSELLFRKQNLEKSIPLSDFRKLMPCFDSLQDGVDIRLSDDRHVHITVELLSGTLQVMSKEVDVWDIVFKVGMK</sequence>
<evidence type="ECO:0000313" key="4">
    <source>
        <dbReference type="Proteomes" id="UP000286045"/>
    </source>
</evidence>
<feature type="domain" description="DUF8212" evidence="2">
    <location>
        <begin position="222"/>
        <end position="245"/>
    </location>
</feature>
<protein>
    <submittedName>
        <fullName evidence="3">Uncharacterized protein</fullName>
    </submittedName>
</protein>
<dbReference type="PANTHER" id="PTHR10622">
    <property type="entry name" value="HET DOMAIN-CONTAINING PROTEIN"/>
    <property type="match status" value="1"/>
</dbReference>
<keyword evidence="4" id="KW-1185">Reference proteome</keyword>
<proteinExistence type="predicted"/>
<dbReference type="InterPro" id="IPR010730">
    <property type="entry name" value="HET"/>
</dbReference>
<dbReference type="Pfam" id="PF26640">
    <property type="entry name" value="DUF8212"/>
    <property type="match status" value="1"/>
</dbReference>
<dbReference type="STRING" id="363999.A0A439DE98"/>
<evidence type="ECO:0000259" key="2">
    <source>
        <dbReference type="Pfam" id="PF26640"/>
    </source>
</evidence>
<dbReference type="Proteomes" id="UP000286045">
    <property type="component" value="Unassembled WGS sequence"/>
</dbReference>
<evidence type="ECO:0000313" key="3">
    <source>
        <dbReference type="EMBL" id="RWA12688.1"/>
    </source>
</evidence>
<dbReference type="AlphaFoldDB" id="A0A439DE98"/>
<dbReference type="EMBL" id="RYZI01000044">
    <property type="protein sequence ID" value="RWA12688.1"/>
    <property type="molecule type" value="Genomic_DNA"/>
</dbReference>
<accession>A0A439DE98</accession>
<dbReference type="InterPro" id="IPR058525">
    <property type="entry name" value="DUF8212"/>
</dbReference>
<organism evidence="3 4">
    <name type="scientific">Xylaria grammica</name>
    <dbReference type="NCBI Taxonomy" id="363999"/>
    <lineage>
        <taxon>Eukaryota</taxon>
        <taxon>Fungi</taxon>
        <taxon>Dikarya</taxon>
        <taxon>Ascomycota</taxon>
        <taxon>Pezizomycotina</taxon>
        <taxon>Sordariomycetes</taxon>
        <taxon>Xylariomycetidae</taxon>
        <taxon>Xylariales</taxon>
        <taxon>Xylariaceae</taxon>
        <taxon>Xylaria</taxon>
    </lineage>
</organism>
<dbReference type="Pfam" id="PF06985">
    <property type="entry name" value="HET"/>
    <property type="match status" value="1"/>
</dbReference>
<evidence type="ECO:0000259" key="1">
    <source>
        <dbReference type="Pfam" id="PF06985"/>
    </source>
</evidence>
<feature type="domain" description="Heterokaryon incompatibility" evidence="1">
    <location>
        <begin position="24"/>
        <end position="109"/>
    </location>
</feature>
<gene>
    <name evidence="3" type="ORF">EKO27_g2400</name>
</gene>
<name>A0A439DE98_9PEZI</name>
<reference evidence="3 4" key="1">
    <citation type="submission" date="2018-12" db="EMBL/GenBank/DDBJ databases">
        <title>Draft genome sequence of Xylaria grammica IHI A82.</title>
        <authorList>
            <person name="Buettner E."/>
            <person name="Kellner H."/>
        </authorList>
    </citation>
    <scope>NUCLEOTIDE SEQUENCE [LARGE SCALE GENOMIC DNA]</scope>
    <source>
        <strain evidence="3 4">IHI A82</strain>
    </source>
</reference>
<dbReference type="PANTHER" id="PTHR10622:SF12">
    <property type="entry name" value="HET DOMAIN-CONTAINING PROTEIN"/>
    <property type="match status" value="1"/>
</dbReference>